<evidence type="ECO:0000313" key="2">
    <source>
        <dbReference type="EMBL" id="MFC5498955.1"/>
    </source>
</evidence>
<feature type="transmembrane region" description="Helical" evidence="1">
    <location>
        <begin position="22"/>
        <end position="39"/>
    </location>
</feature>
<sequence>MLIQMLIARPQTIGPILSNTPTWVWALLAGLLWLGASMLRSNTVSAVRVGVMPVAMTGLSLWGAVSAFSHSVIYGYVMLAWVVAAVVLATAVGSMQPPRGSSYNPQERTFTVPGSWVPLALILGIFLVKYVVGVEVAMNPALAQDASYSLTYGVIYGAFSGIFSGRSIRLARLARRTAPASVSTARA</sequence>
<evidence type="ECO:0000256" key="1">
    <source>
        <dbReference type="SAM" id="Phobius"/>
    </source>
</evidence>
<protein>
    <submittedName>
        <fullName evidence="2">DUF6622 family protein</fullName>
    </submittedName>
</protein>
<keyword evidence="1" id="KW-0812">Transmembrane</keyword>
<keyword evidence="1" id="KW-0472">Membrane</keyword>
<comment type="caution">
    <text evidence="2">The sequence shown here is derived from an EMBL/GenBank/DDBJ whole genome shotgun (WGS) entry which is preliminary data.</text>
</comment>
<dbReference type="EMBL" id="JBHSMF010000009">
    <property type="protein sequence ID" value="MFC5498955.1"/>
    <property type="molecule type" value="Genomic_DNA"/>
</dbReference>
<organism evidence="2 3">
    <name type="scientific">Caenimonas terrae</name>
    <dbReference type="NCBI Taxonomy" id="696074"/>
    <lineage>
        <taxon>Bacteria</taxon>
        <taxon>Pseudomonadati</taxon>
        <taxon>Pseudomonadota</taxon>
        <taxon>Betaproteobacteria</taxon>
        <taxon>Burkholderiales</taxon>
        <taxon>Comamonadaceae</taxon>
        <taxon>Caenimonas</taxon>
    </lineage>
</organism>
<accession>A0ABW0NG52</accession>
<feature type="transmembrane region" description="Helical" evidence="1">
    <location>
        <begin position="116"/>
        <end position="134"/>
    </location>
</feature>
<feature type="transmembrane region" description="Helical" evidence="1">
    <location>
        <begin position="146"/>
        <end position="165"/>
    </location>
</feature>
<name>A0ABW0NG52_9BURK</name>
<feature type="transmembrane region" description="Helical" evidence="1">
    <location>
        <begin position="73"/>
        <end position="95"/>
    </location>
</feature>
<gene>
    <name evidence="2" type="ORF">ACFPOE_15510</name>
</gene>
<dbReference type="InterPro" id="IPR046730">
    <property type="entry name" value="DUF6622"/>
</dbReference>
<dbReference type="RefSeq" id="WP_376851031.1">
    <property type="nucleotide sequence ID" value="NZ_JBHSMF010000009.1"/>
</dbReference>
<evidence type="ECO:0000313" key="3">
    <source>
        <dbReference type="Proteomes" id="UP001596037"/>
    </source>
</evidence>
<feature type="transmembrane region" description="Helical" evidence="1">
    <location>
        <begin position="46"/>
        <end position="67"/>
    </location>
</feature>
<dbReference type="Pfam" id="PF20327">
    <property type="entry name" value="DUF6622"/>
    <property type="match status" value="1"/>
</dbReference>
<dbReference type="Proteomes" id="UP001596037">
    <property type="component" value="Unassembled WGS sequence"/>
</dbReference>
<keyword evidence="3" id="KW-1185">Reference proteome</keyword>
<keyword evidence="1" id="KW-1133">Transmembrane helix</keyword>
<proteinExistence type="predicted"/>
<reference evidence="3" key="1">
    <citation type="journal article" date="2019" name="Int. J. Syst. Evol. Microbiol.">
        <title>The Global Catalogue of Microorganisms (GCM) 10K type strain sequencing project: providing services to taxonomists for standard genome sequencing and annotation.</title>
        <authorList>
            <consortium name="The Broad Institute Genomics Platform"/>
            <consortium name="The Broad Institute Genome Sequencing Center for Infectious Disease"/>
            <person name="Wu L."/>
            <person name="Ma J."/>
        </authorList>
    </citation>
    <scope>NUCLEOTIDE SEQUENCE [LARGE SCALE GENOMIC DNA]</scope>
    <source>
        <strain evidence="3">CCUG 57401</strain>
    </source>
</reference>